<name>A0AAV3XEX4_9CYAN</name>
<dbReference type="Pfam" id="PF00027">
    <property type="entry name" value="cNMP_binding"/>
    <property type="match status" value="1"/>
</dbReference>
<dbReference type="InterPro" id="IPR018490">
    <property type="entry name" value="cNMP-bd_dom_sf"/>
</dbReference>
<dbReference type="CDD" id="cd00038">
    <property type="entry name" value="CAP_ED"/>
    <property type="match status" value="1"/>
</dbReference>
<proteinExistence type="predicted"/>
<dbReference type="PANTHER" id="PTHR24567">
    <property type="entry name" value="CRP FAMILY TRANSCRIPTIONAL REGULATORY PROTEIN"/>
    <property type="match status" value="1"/>
</dbReference>
<protein>
    <submittedName>
        <fullName evidence="2">Cyclic nucleotide-binding domain (cNMP-BD) protein</fullName>
    </submittedName>
</protein>
<dbReference type="GO" id="GO:0003700">
    <property type="term" value="F:DNA-binding transcription factor activity"/>
    <property type="evidence" value="ECO:0007669"/>
    <property type="project" value="TreeGrafter"/>
</dbReference>
<dbReference type="SUPFAM" id="SSF51206">
    <property type="entry name" value="cAMP-binding domain-like"/>
    <property type="match status" value="1"/>
</dbReference>
<organism evidence="2 3">
    <name type="scientific">Microseira wollei NIES-4236</name>
    <dbReference type="NCBI Taxonomy" id="2530354"/>
    <lineage>
        <taxon>Bacteria</taxon>
        <taxon>Bacillati</taxon>
        <taxon>Cyanobacteriota</taxon>
        <taxon>Cyanophyceae</taxon>
        <taxon>Oscillatoriophycideae</taxon>
        <taxon>Aerosakkonematales</taxon>
        <taxon>Aerosakkonemataceae</taxon>
        <taxon>Microseira</taxon>
    </lineage>
</organism>
<dbReference type="EMBL" id="BLAY01000049">
    <property type="protein sequence ID" value="GET38665.1"/>
    <property type="molecule type" value="Genomic_DNA"/>
</dbReference>
<dbReference type="PANTHER" id="PTHR24567:SF26">
    <property type="entry name" value="REGULATORY PROTEIN YEIL"/>
    <property type="match status" value="1"/>
</dbReference>
<dbReference type="InterPro" id="IPR050397">
    <property type="entry name" value="Env_Response_Regulators"/>
</dbReference>
<comment type="caution">
    <text evidence="2">The sequence shown here is derived from an EMBL/GenBank/DDBJ whole genome shotgun (WGS) entry which is preliminary data.</text>
</comment>
<dbReference type="InterPro" id="IPR014710">
    <property type="entry name" value="RmlC-like_jellyroll"/>
</dbReference>
<dbReference type="SMART" id="SM00100">
    <property type="entry name" value="cNMP"/>
    <property type="match status" value="1"/>
</dbReference>
<sequence>MTNPALTVSILQKQPEPKIFSAGQTIFKEGDPADLMYGILSGEVDLLVNGKIVETIETGAVFGTGALVEVKDRTYSAIAKTDCELAYLNRQRFLFAVQEMPMFALEVMKSYSERISRLAQMV</sequence>
<dbReference type="GO" id="GO:0005829">
    <property type="term" value="C:cytosol"/>
    <property type="evidence" value="ECO:0007669"/>
    <property type="project" value="TreeGrafter"/>
</dbReference>
<dbReference type="InterPro" id="IPR000595">
    <property type="entry name" value="cNMP-bd_dom"/>
</dbReference>
<dbReference type="Proteomes" id="UP001050975">
    <property type="component" value="Unassembled WGS sequence"/>
</dbReference>
<dbReference type="PROSITE" id="PS50042">
    <property type="entry name" value="CNMP_BINDING_3"/>
    <property type="match status" value="1"/>
</dbReference>
<dbReference type="Gene3D" id="2.60.120.10">
    <property type="entry name" value="Jelly Rolls"/>
    <property type="match status" value="1"/>
</dbReference>
<reference evidence="2" key="1">
    <citation type="submission" date="2019-10" db="EMBL/GenBank/DDBJ databases">
        <title>Draft genome sequece of Microseira wollei NIES-4236.</title>
        <authorList>
            <person name="Yamaguchi H."/>
            <person name="Suzuki S."/>
            <person name="Kawachi M."/>
        </authorList>
    </citation>
    <scope>NUCLEOTIDE SEQUENCE</scope>
    <source>
        <strain evidence="2">NIES-4236</strain>
    </source>
</reference>
<dbReference type="RefSeq" id="WP_226582700.1">
    <property type="nucleotide sequence ID" value="NZ_BLAY01000049.1"/>
</dbReference>
<evidence type="ECO:0000313" key="3">
    <source>
        <dbReference type="Proteomes" id="UP001050975"/>
    </source>
</evidence>
<evidence type="ECO:0000259" key="1">
    <source>
        <dbReference type="PROSITE" id="PS50042"/>
    </source>
</evidence>
<accession>A0AAV3XEX4</accession>
<dbReference type="AlphaFoldDB" id="A0AAV3XEX4"/>
<gene>
    <name evidence="2" type="ORF">MiSe_34240</name>
</gene>
<keyword evidence="3" id="KW-1185">Reference proteome</keyword>
<evidence type="ECO:0000313" key="2">
    <source>
        <dbReference type="EMBL" id="GET38665.1"/>
    </source>
</evidence>
<feature type="domain" description="Cyclic nucleotide-binding" evidence="1">
    <location>
        <begin position="16"/>
        <end position="93"/>
    </location>
</feature>